<evidence type="ECO:0000256" key="1">
    <source>
        <dbReference type="ARBA" id="ARBA00022801"/>
    </source>
</evidence>
<dbReference type="InterPro" id="IPR013736">
    <property type="entry name" value="Xaa-Pro_dipept_C"/>
</dbReference>
<dbReference type="InterPro" id="IPR008979">
    <property type="entry name" value="Galactose-bd-like_sf"/>
</dbReference>
<dbReference type="GeneID" id="34444896"/>
<evidence type="ECO:0000259" key="2">
    <source>
        <dbReference type="SMART" id="SM00939"/>
    </source>
</evidence>
<dbReference type="RefSeq" id="XP_022393634.1">
    <property type="nucleotide sequence ID" value="XM_022528636.1"/>
</dbReference>
<dbReference type="Gene3D" id="2.60.120.260">
    <property type="entry name" value="Galactose-binding domain-like"/>
    <property type="match status" value="1"/>
</dbReference>
<keyword evidence="1" id="KW-0378">Hydrolase</keyword>
<dbReference type="SUPFAM" id="SSF53474">
    <property type="entry name" value="alpha/beta-Hydrolases"/>
    <property type="match status" value="1"/>
</dbReference>
<organism evidence="3 4">
    <name type="scientific">Aspergillus bombycis</name>
    <dbReference type="NCBI Taxonomy" id="109264"/>
    <lineage>
        <taxon>Eukaryota</taxon>
        <taxon>Fungi</taxon>
        <taxon>Dikarya</taxon>
        <taxon>Ascomycota</taxon>
        <taxon>Pezizomycotina</taxon>
        <taxon>Eurotiomycetes</taxon>
        <taxon>Eurotiomycetidae</taxon>
        <taxon>Eurotiales</taxon>
        <taxon>Aspergillaceae</taxon>
        <taxon>Aspergillus</taxon>
    </lineage>
</organism>
<dbReference type="Pfam" id="PF02129">
    <property type="entry name" value="Peptidase_S15"/>
    <property type="match status" value="1"/>
</dbReference>
<accession>A0A1F8AE23</accession>
<proteinExistence type="predicted"/>
<comment type="caution">
    <text evidence="3">The sequence shown here is derived from an EMBL/GenBank/DDBJ whole genome shotgun (WGS) entry which is preliminary data.</text>
</comment>
<dbReference type="Proteomes" id="UP000179179">
    <property type="component" value="Unassembled WGS sequence"/>
</dbReference>
<dbReference type="AlphaFoldDB" id="A0A1F8AE23"/>
<dbReference type="OrthoDB" id="2578740at2759"/>
<dbReference type="InterPro" id="IPR005674">
    <property type="entry name" value="CocE/Ser_esterase"/>
</dbReference>
<keyword evidence="4" id="KW-1185">Reference proteome</keyword>
<dbReference type="Gene3D" id="1.10.3020.20">
    <property type="match status" value="1"/>
</dbReference>
<gene>
    <name evidence="3" type="ORF">ABOM_001506</name>
</gene>
<dbReference type="SUPFAM" id="SSF49785">
    <property type="entry name" value="Galactose-binding domain-like"/>
    <property type="match status" value="1"/>
</dbReference>
<dbReference type="Pfam" id="PF08530">
    <property type="entry name" value="PepX_C"/>
    <property type="match status" value="1"/>
</dbReference>
<name>A0A1F8AE23_9EURO</name>
<dbReference type="GO" id="GO:0008239">
    <property type="term" value="F:dipeptidyl-peptidase activity"/>
    <property type="evidence" value="ECO:0007669"/>
    <property type="project" value="InterPro"/>
</dbReference>
<sequence length="677" mass="76264">MTSDAAHASFLDQVKETKRLAEKFTQFRPAIPLDDPKARFPGFRQRVVSYKAGQQVKDGAKPLPVDIVMHESVAMTLSDGIKLFCDVFLPATSNKTDFADSQSEKIPALVAWSPYSKQGGVTMLDDFPFRAGVPSSWVSGLQKWEGPDPAYWCEQGYAIVNVDARGAYTSEGDLIMMGHQEAQDGAEFITWVSEQPWCSGKVALTGNSWLAMSQWKIASLRPKGLCAITPWEGLTDAYRDCHCPGGIPSPGFHHWIVGKILSSTRSAGKQLGAKQHIINGDTDRFSGRGRVEDVPATLKAHSFWNEYWEDKKAKCEQINVPTYLTATWTNPIHTPGTFRAYRALPDSTPKWLRVHNTQEWSDYYSDPSTRDLKRFLDHFLKGRVNNGWLATPKVRISVLNLGLSGLEDTTNRPESEFPLARTTYKRLFLTSDGLMTQDSYRGQESSVSYDSQTGSATFRFPITEEMETTGYFLARLVVSCSEGSDMDLFVQMSSYHGKSASRQGSLTIRPPSLSDQAFLKSLHDWHTGMERFGMLFHWGSEGQLRTFLRDKVEKGSVELGLNDAQKGQFTYVMQKINSHNLTNWAMMLTDKAVDRRMNKKTRDMVLHLELLTDLYEVIPISLNSLDWVLRRGCVVTPSLDNAWESYERLSRLSKFSGLWGCVGEDRILEEAISKLLE</sequence>
<dbReference type="Gene3D" id="3.40.50.1820">
    <property type="entry name" value="alpha/beta hydrolase"/>
    <property type="match status" value="1"/>
</dbReference>
<dbReference type="PANTHER" id="PTHR43056">
    <property type="entry name" value="PEPTIDASE S9 PROLYL OLIGOPEPTIDASE"/>
    <property type="match status" value="1"/>
</dbReference>
<dbReference type="EMBL" id="LYCR01000006">
    <property type="protein sequence ID" value="OGM49917.1"/>
    <property type="molecule type" value="Genomic_DNA"/>
</dbReference>
<reference evidence="3 4" key="1">
    <citation type="journal article" date="2016" name="Genome Biol. Evol.">
        <title>Draft genome sequence of an aflatoxigenic Aspergillus species, A. bombycis.</title>
        <authorList>
            <person name="Moore G.G."/>
            <person name="Mack B.M."/>
            <person name="Beltz S.B."/>
            <person name="Gilbert M.K."/>
        </authorList>
    </citation>
    <scope>NUCLEOTIDE SEQUENCE [LARGE SCALE GENOMIC DNA]</scope>
    <source>
        <strain evidence="4">NRRL 26010</strain>
    </source>
</reference>
<dbReference type="InterPro" id="IPR000383">
    <property type="entry name" value="Xaa-Pro-like_dom"/>
</dbReference>
<dbReference type="PANTHER" id="PTHR43056:SF10">
    <property type="entry name" value="COCE_NOND FAMILY, PUTATIVE (AFU_ORTHOLOGUE AFUA_7G00600)-RELATED"/>
    <property type="match status" value="1"/>
</dbReference>
<evidence type="ECO:0000313" key="3">
    <source>
        <dbReference type="EMBL" id="OGM49917.1"/>
    </source>
</evidence>
<dbReference type="InterPro" id="IPR029058">
    <property type="entry name" value="AB_hydrolase_fold"/>
</dbReference>
<evidence type="ECO:0000313" key="4">
    <source>
        <dbReference type="Proteomes" id="UP000179179"/>
    </source>
</evidence>
<protein>
    <recommendedName>
        <fullName evidence="2">Xaa-Pro dipeptidyl-peptidase C-terminal domain-containing protein</fullName>
    </recommendedName>
</protein>
<dbReference type="NCBIfam" id="TIGR00976">
    <property type="entry name" value="CocE_NonD"/>
    <property type="match status" value="1"/>
</dbReference>
<dbReference type="InterPro" id="IPR050585">
    <property type="entry name" value="Xaa-Pro_dipeptidyl-ppase/CocE"/>
</dbReference>
<dbReference type="SMART" id="SM00939">
    <property type="entry name" value="PepX_C"/>
    <property type="match status" value="1"/>
</dbReference>
<feature type="domain" description="Xaa-Pro dipeptidyl-peptidase C-terminal" evidence="2">
    <location>
        <begin position="373"/>
        <end position="545"/>
    </location>
</feature>